<dbReference type="CDD" id="cd00143">
    <property type="entry name" value="PP2Cc"/>
    <property type="match status" value="1"/>
</dbReference>
<name>A0ABR2EPL4_9ROSI</name>
<dbReference type="Pfam" id="PF00481">
    <property type="entry name" value="PP2C"/>
    <property type="match status" value="1"/>
</dbReference>
<feature type="compositionally biased region" description="Basic and acidic residues" evidence="1">
    <location>
        <begin position="391"/>
        <end position="400"/>
    </location>
</feature>
<organism evidence="3 4">
    <name type="scientific">Hibiscus sabdariffa</name>
    <name type="common">roselle</name>
    <dbReference type="NCBI Taxonomy" id="183260"/>
    <lineage>
        <taxon>Eukaryota</taxon>
        <taxon>Viridiplantae</taxon>
        <taxon>Streptophyta</taxon>
        <taxon>Embryophyta</taxon>
        <taxon>Tracheophyta</taxon>
        <taxon>Spermatophyta</taxon>
        <taxon>Magnoliopsida</taxon>
        <taxon>eudicotyledons</taxon>
        <taxon>Gunneridae</taxon>
        <taxon>Pentapetalae</taxon>
        <taxon>rosids</taxon>
        <taxon>malvids</taxon>
        <taxon>Malvales</taxon>
        <taxon>Malvaceae</taxon>
        <taxon>Malvoideae</taxon>
        <taxon>Hibiscus</taxon>
    </lineage>
</organism>
<protein>
    <recommendedName>
        <fullName evidence="2">PPM-type phosphatase domain-containing protein</fullName>
    </recommendedName>
</protein>
<evidence type="ECO:0000313" key="4">
    <source>
        <dbReference type="Proteomes" id="UP001472677"/>
    </source>
</evidence>
<feature type="domain" description="PPM-type phosphatase" evidence="2">
    <location>
        <begin position="53"/>
        <end position="363"/>
    </location>
</feature>
<evidence type="ECO:0000256" key="1">
    <source>
        <dbReference type="SAM" id="MobiDB-lite"/>
    </source>
</evidence>
<dbReference type="SMART" id="SM00332">
    <property type="entry name" value="PP2Cc"/>
    <property type="match status" value="1"/>
</dbReference>
<gene>
    <name evidence="3" type="ORF">V6N12_036090</name>
</gene>
<dbReference type="Proteomes" id="UP001472677">
    <property type="component" value="Unassembled WGS sequence"/>
</dbReference>
<comment type="caution">
    <text evidence="3">The sequence shown here is derived from an EMBL/GenBank/DDBJ whole genome shotgun (WGS) entry which is preliminary data.</text>
</comment>
<dbReference type="InterPro" id="IPR001932">
    <property type="entry name" value="PPM-type_phosphatase-like_dom"/>
</dbReference>
<dbReference type="Gene3D" id="3.60.40.10">
    <property type="entry name" value="PPM-type phosphatase domain"/>
    <property type="match status" value="1"/>
</dbReference>
<accession>A0ABR2EPL4</accession>
<feature type="compositionally biased region" description="Basic residues" evidence="1">
    <location>
        <begin position="424"/>
        <end position="437"/>
    </location>
</feature>
<dbReference type="EMBL" id="JBBPBM010000011">
    <property type="protein sequence ID" value="KAK8563955.1"/>
    <property type="molecule type" value="Genomic_DNA"/>
</dbReference>
<keyword evidence="4" id="KW-1185">Reference proteome</keyword>
<evidence type="ECO:0000259" key="2">
    <source>
        <dbReference type="PROSITE" id="PS51746"/>
    </source>
</evidence>
<proteinExistence type="predicted"/>
<dbReference type="PANTHER" id="PTHR47992">
    <property type="entry name" value="PROTEIN PHOSPHATASE"/>
    <property type="match status" value="1"/>
</dbReference>
<feature type="region of interest" description="Disordered" evidence="1">
    <location>
        <begin position="111"/>
        <end position="130"/>
    </location>
</feature>
<sequence>MGACCSTECTYKGRRHGNDESEEREEAEAHNDNNVTSIGHNGAIIRLQGASSYTSMYTRKGKKGINQDAMTVWENFTGEKSTFFCGVFDGHGPSGHKVARHVSEALPLKLSTMHQPQHRPRHGAKKESDKDNCHKQWEADFIKSFQELDEDLTTENSLDSYCSGSTAVTLVKQVCRCLYHPKDLCMYCSRNKYFQDHHLIIANLGDSRAILGTRDNKNQLIPVQLTVDLKPSIQSEAQRIEKNGGRVFAMEEEPNVLRVWMRDQDCPGLAMSRALGDFCLKDHGLISTPQVFYRTLTPKDEFVVMATDGVWDVLSNNEVVQIVASVKRQSIAAKVLVYYAVQAWRTKYPGSKVDDCAVICLFFKKRAPPPTHGAMSEISVQTTSQLDLPETDPKGKKTEEGETVINSDITVDRKTLEEVNRANAYKRSRLGSMSRHKTSADYDGGTYS</sequence>
<dbReference type="InterPro" id="IPR015655">
    <property type="entry name" value="PP2C"/>
</dbReference>
<dbReference type="InterPro" id="IPR036457">
    <property type="entry name" value="PPM-type-like_dom_sf"/>
</dbReference>
<dbReference type="PROSITE" id="PS51746">
    <property type="entry name" value="PPM_2"/>
    <property type="match status" value="1"/>
</dbReference>
<feature type="region of interest" description="Disordered" evidence="1">
    <location>
        <begin position="422"/>
        <end position="448"/>
    </location>
</feature>
<dbReference type="SUPFAM" id="SSF81606">
    <property type="entry name" value="PP2C-like"/>
    <property type="match status" value="1"/>
</dbReference>
<reference evidence="3 4" key="1">
    <citation type="journal article" date="2024" name="G3 (Bethesda)">
        <title>Genome assembly of Hibiscus sabdariffa L. provides insights into metabolisms of medicinal natural products.</title>
        <authorList>
            <person name="Kim T."/>
        </authorList>
    </citation>
    <scope>NUCLEOTIDE SEQUENCE [LARGE SCALE GENOMIC DNA]</scope>
    <source>
        <strain evidence="3">TK-2024</strain>
        <tissue evidence="3">Old leaves</tissue>
    </source>
</reference>
<evidence type="ECO:0000313" key="3">
    <source>
        <dbReference type="EMBL" id="KAK8563955.1"/>
    </source>
</evidence>
<feature type="region of interest" description="Disordered" evidence="1">
    <location>
        <begin position="369"/>
        <end position="410"/>
    </location>
</feature>